<comment type="caution">
    <text evidence="1">The sequence shown here is derived from an EMBL/GenBank/DDBJ whole genome shotgun (WGS) entry which is preliminary data.</text>
</comment>
<proteinExistence type="predicted"/>
<evidence type="ECO:0000313" key="1">
    <source>
        <dbReference type="EMBL" id="EFB76801.1"/>
    </source>
</evidence>
<dbReference type="Proteomes" id="UP000003438">
    <property type="component" value="Unassembled WGS sequence"/>
</dbReference>
<accession>D1PLE3</accession>
<gene>
    <name evidence="1" type="ORF">SUBVAR_05183</name>
</gene>
<sequence length="48" mass="5576">MTRATCIIIAIVPPNVKHFFQKNPNYFCFFKNKRTVVLLLFDSLAFPA</sequence>
<organism evidence="1 2">
    <name type="scientific">Subdoligranulum variabile DSM 15176</name>
    <dbReference type="NCBI Taxonomy" id="411471"/>
    <lineage>
        <taxon>Bacteria</taxon>
        <taxon>Bacillati</taxon>
        <taxon>Bacillota</taxon>
        <taxon>Clostridia</taxon>
        <taxon>Eubacteriales</taxon>
        <taxon>Oscillospiraceae</taxon>
        <taxon>Subdoligranulum</taxon>
    </lineage>
</organism>
<keyword evidence="2" id="KW-1185">Reference proteome</keyword>
<protein>
    <submittedName>
        <fullName evidence="1">Uncharacterized protein</fullName>
    </submittedName>
</protein>
<dbReference type="HOGENOM" id="CLU_3158566_0_0_9"/>
<evidence type="ECO:0000313" key="2">
    <source>
        <dbReference type="Proteomes" id="UP000003438"/>
    </source>
</evidence>
<dbReference type="AlphaFoldDB" id="D1PLE3"/>
<name>D1PLE3_9FIRM</name>
<dbReference type="EMBL" id="ACBY02000020">
    <property type="protein sequence ID" value="EFB76801.1"/>
    <property type="molecule type" value="Genomic_DNA"/>
</dbReference>
<reference evidence="1" key="1">
    <citation type="submission" date="2009-12" db="EMBL/GenBank/DDBJ databases">
        <authorList>
            <person name="Weinstock G."/>
            <person name="Sodergren E."/>
            <person name="Clifton S."/>
            <person name="Fulton L."/>
            <person name="Fulton B."/>
            <person name="Courtney L."/>
            <person name="Fronick C."/>
            <person name="Harrison M."/>
            <person name="Strong C."/>
            <person name="Farmer C."/>
            <person name="Delahaunty K."/>
            <person name="Markovic C."/>
            <person name="Hall O."/>
            <person name="Minx P."/>
            <person name="Tomlinson C."/>
            <person name="Mitreva M."/>
            <person name="Nelson J."/>
            <person name="Hou S."/>
            <person name="Wollam A."/>
            <person name="Pepin K.H."/>
            <person name="Johnson M."/>
            <person name="Bhonagiri V."/>
            <person name="Nash W.E."/>
            <person name="Warren W."/>
            <person name="Chinwalla A."/>
            <person name="Mardis E.R."/>
            <person name="Wilson R.K."/>
        </authorList>
    </citation>
    <scope>NUCLEOTIDE SEQUENCE [LARGE SCALE GENOMIC DNA]</scope>
    <source>
        <strain evidence="1">DSM 15176</strain>
    </source>
</reference>